<evidence type="ECO:0000313" key="2">
    <source>
        <dbReference type="Proteomes" id="UP000434172"/>
    </source>
</evidence>
<name>A0A8H3ZI61_9PEZI</name>
<keyword evidence="2" id="KW-1185">Reference proteome</keyword>
<dbReference type="OrthoDB" id="4810516at2759"/>
<accession>A0A8H3ZI61</accession>
<dbReference type="AlphaFoldDB" id="A0A8H3ZI61"/>
<reference evidence="1 2" key="1">
    <citation type="submission" date="2019-12" db="EMBL/GenBank/DDBJ databases">
        <title>A genome sequence resource for the geographically widespread anthracnose pathogen Colletotrichum asianum.</title>
        <authorList>
            <person name="Meng Y."/>
        </authorList>
    </citation>
    <scope>NUCLEOTIDE SEQUENCE [LARGE SCALE GENOMIC DNA]</scope>
    <source>
        <strain evidence="1 2">ICMP 18580</strain>
    </source>
</reference>
<dbReference type="EMBL" id="WOWK01000147">
    <property type="protein sequence ID" value="KAF0316822.1"/>
    <property type="molecule type" value="Genomic_DNA"/>
</dbReference>
<dbReference type="Proteomes" id="UP000434172">
    <property type="component" value="Unassembled WGS sequence"/>
</dbReference>
<organism evidence="1 2">
    <name type="scientific">Colletotrichum asianum</name>
    <dbReference type="NCBI Taxonomy" id="702518"/>
    <lineage>
        <taxon>Eukaryota</taxon>
        <taxon>Fungi</taxon>
        <taxon>Dikarya</taxon>
        <taxon>Ascomycota</taxon>
        <taxon>Pezizomycotina</taxon>
        <taxon>Sordariomycetes</taxon>
        <taxon>Hypocreomycetidae</taxon>
        <taxon>Glomerellales</taxon>
        <taxon>Glomerellaceae</taxon>
        <taxon>Colletotrichum</taxon>
        <taxon>Colletotrichum gloeosporioides species complex</taxon>
    </lineage>
</organism>
<comment type="caution">
    <text evidence="1">The sequence shown here is derived from an EMBL/GenBank/DDBJ whole genome shotgun (WGS) entry which is preliminary data.</text>
</comment>
<protein>
    <submittedName>
        <fullName evidence="1">Uncharacterized protein</fullName>
    </submittedName>
</protein>
<sequence length="106" mass="11268">MSLSTTLAHPSETQVDKGSSLLQQALAYSLESGSKYAVMCNESDCMLVSFQQPEAAPNQNTNSNPSDHLHVTVVKNKEDLPPALTGFLAGAMQMETAQVTSAPSKL</sequence>
<gene>
    <name evidence="1" type="ORF">GQ607_015950</name>
</gene>
<evidence type="ECO:0000313" key="1">
    <source>
        <dbReference type="EMBL" id="KAF0316822.1"/>
    </source>
</evidence>
<proteinExistence type="predicted"/>